<sequence>MPEPAPAAATHEHPDTAEPWLTVAAAARRLGVAPSTLRTWDRRYGIGPNEHTPGRHRRYSAADLARLELMQRALVRGVAPADAARWALAAGASAPTPAPAPAPPRTQAPTRTPAPPPAAAGGRAGGGALRLAGAGAAARGLARAALALDGPAVSGLLAESLAADGIELTWDDLVRPVLAAIADRWAHTGAGAEVEHLVSECVLAVFGAHRRAAPPAAGARPVLLAAMPGELHTLPIVALAVALAHRGVAHRYLGANLPADALIAAVRRTAPAAVVLWAQVGDTADAAVLAQLPPARPLARAFAAGPGWEAATLPPRAERLGSLPQAMAAIAGTVPA</sequence>
<evidence type="ECO:0000256" key="2">
    <source>
        <dbReference type="SAM" id="MobiDB-lite"/>
    </source>
</evidence>
<evidence type="ECO:0000313" key="4">
    <source>
        <dbReference type="EMBL" id="MFD1528783.1"/>
    </source>
</evidence>
<dbReference type="Pfam" id="PF13411">
    <property type="entry name" value="MerR_1"/>
    <property type="match status" value="1"/>
</dbReference>
<gene>
    <name evidence="4" type="ORF">ACFSCY_04945</name>
</gene>
<dbReference type="PROSITE" id="PS50937">
    <property type="entry name" value="HTH_MERR_2"/>
    <property type="match status" value="1"/>
</dbReference>
<evidence type="ECO:0000313" key="5">
    <source>
        <dbReference type="Proteomes" id="UP001597145"/>
    </source>
</evidence>
<protein>
    <submittedName>
        <fullName evidence="4">MerR family transcriptional regulator</fullName>
    </submittedName>
</protein>
<dbReference type="SMART" id="SM00422">
    <property type="entry name" value="HTH_MERR"/>
    <property type="match status" value="1"/>
</dbReference>
<organism evidence="4 5">
    <name type="scientific">Pseudonocardia aurantiaca</name>
    <dbReference type="NCBI Taxonomy" id="75290"/>
    <lineage>
        <taxon>Bacteria</taxon>
        <taxon>Bacillati</taxon>
        <taxon>Actinomycetota</taxon>
        <taxon>Actinomycetes</taxon>
        <taxon>Pseudonocardiales</taxon>
        <taxon>Pseudonocardiaceae</taxon>
        <taxon>Pseudonocardia</taxon>
    </lineage>
</organism>
<feature type="region of interest" description="Disordered" evidence="2">
    <location>
        <begin position="93"/>
        <end position="125"/>
    </location>
</feature>
<dbReference type="Proteomes" id="UP001597145">
    <property type="component" value="Unassembled WGS sequence"/>
</dbReference>
<feature type="compositionally biased region" description="Pro residues" evidence="2">
    <location>
        <begin position="96"/>
        <end position="118"/>
    </location>
</feature>
<dbReference type="Gene3D" id="1.10.1240.10">
    <property type="entry name" value="Methionine synthase domain"/>
    <property type="match status" value="1"/>
</dbReference>
<proteinExistence type="predicted"/>
<keyword evidence="5" id="KW-1185">Reference proteome</keyword>
<evidence type="ECO:0000256" key="1">
    <source>
        <dbReference type="ARBA" id="ARBA00023125"/>
    </source>
</evidence>
<dbReference type="InterPro" id="IPR009061">
    <property type="entry name" value="DNA-bd_dom_put_sf"/>
</dbReference>
<keyword evidence="1" id="KW-0238">DNA-binding</keyword>
<feature type="domain" description="HTH merR-type" evidence="3">
    <location>
        <begin position="20"/>
        <end position="89"/>
    </location>
</feature>
<dbReference type="PANTHER" id="PTHR30204:SF97">
    <property type="entry name" value="MERR FAMILY REGULATORY PROTEIN"/>
    <property type="match status" value="1"/>
</dbReference>
<dbReference type="EMBL" id="JBHUCP010000003">
    <property type="protein sequence ID" value="MFD1528783.1"/>
    <property type="molecule type" value="Genomic_DNA"/>
</dbReference>
<dbReference type="SUPFAM" id="SSF46955">
    <property type="entry name" value="Putative DNA-binding domain"/>
    <property type="match status" value="1"/>
</dbReference>
<dbReference type="InterPro" id="IPR036594">
    <property type="entry name" value="Meth_synthase_dom"/>
</dbReference>
<dbReference type="Gene3D" id="3.40.50.280">
    <property type="entry name" value="Cobalamin-binding domain"/>
    <property type="match status" value="1"/>
</dbReference>
<dbReference type="InterPro" id="IPR003759">
    <property type="entry name" value="Cbl-bd_cap"/>
</dbReference>
<dbReference type="RefSeq" id="WP_379659646.1">
    <property type="nucleotide sequence ID" value="NZ_JBHUCP010000003.1"/>
</dbReference>
<reference evidence="5" key="1">
    <citation type="journal article" date="2019" name="Int. J. Syst. Evol. Microbiol.">
        <title>The Global Catalogue of Microorganisms (GCM) 10K type strain sequencing project: providing services to taxonomists for standard genome sequencing and annotation.</title>
        <authorList>
            <consortium name="The Broad Institute Genomics Platform"/>
            <consortium name="The Broad Institute Genome Sequencing Center for Infectious Disease"/>
            <person name="Wu L."/>
            <person name="Ma J."/>
        </authorList>
    </citation>
    <scope>NUCLEOTIDE SEQUENCE [LARGE SCALE GENOMIC DNA]</scope>
    <source>
        <strain evidence="5">JCM 12165</strain>
    </source>
</reference>
<dbReference type="InterPro" id="IPR047057">
    <property type="entry name" value="MerR_fam"/>
</dbReference>
<dbReference type="SUPFAM" id="SSF52242">
    <property type="entry name" value="Cobalamin (vitamin B12)-binding domain"/>
    <property type="match status" value="1"/>
</dbReference>
<comment type="caution">
    <text evidence="4">The sequence shown here is derived from an EMBL/GenBank/DDBJ whole genome shotgun (WGS) entry which is preliminary data.</text>
</comment>
<evidence type="ECO:0000259" key="3">
    <source>
        <dbReference type="PROSITE" id="PS50937"/>
    </source>
</evidence>
<dbReference type="Gene3D" id="1.10.1660.10">
    <property type="match status" value="1"/>
</dbReference>
<dbReference type="Pfam" id="PF02607">
    <property type="entry name" value="B12-binding_2"/>
    <property type="match status" value="1"/>
</dbReference>
<dbReference type="InterPro" id="IPR000551">
    <property type="entry name" value="MerR-type_HTH_dom"/>
</dbReference>
<dbReference type="PANTHER" id="PTHR30204">
    <property type="entry name" value="REDOX-CYCLING DRUG-SENSING TRANSCRIPTIONAL ACTIVATOR SOXR"/>
    <property type="match status" value="1"/>
</dbReference>
<dbReference type="InterPro" id="IPR036724">
    <property type="entry name" value="Cobalamin-bd_sf"/>
</dbReference>
<accession>A0ABW4FDK0</accession>
<name>A0ABW4FDK0_9PSEU</name>